<organism evidence="9 10">
    <name type="scientific">Pseudobowmanella zhangzhouensis</name>
    <dbReference type="NCBI Taxonomy" id="1537679"/>
    <lineage>
        <taxon>Bacteria</taxon>
        <taxon>Pseudomonadati</taxon>
        <taxon>Pseudomonadota</taxon>
        <taxon>Gammaproteobacteria</taxon>
        <taxon>Alteromonadales</taxon>
        <taxon>Alteromonadaceae</taxon>
    </lineage>
</organism>
<dbReference type="Proteomes" id="UP001596364">
    <property type="component" value="Unassembled WGS sequence"/>
</dbReference>
<evidence type="ECO:0000256" key="1">
    <source>
        <dbReference type="ARBA" id="ARBA00001933"/>
    </source>
</evidence>
<keyword evidence="4" id="KW-0808">Transferase</keyword>
<dbReference type="SUPFAM" id="SSF82649">
    <property type="entry name" value="SufE/NifU"/>
    <property type="match status" value="1"/>
</dbReference>
<dbReference type="EC" id="2.8.1.7" evidence="3"/>
<accession>A0ABW1XKB6</accession>
<dbReference type="Gene3D" id="3.40.640.10">
    <property type="entry name" value="Type I PLP-dependent aspartate aminotransferase-like (Major domain)"/>
    <property type="match status" value="1"/>
</dbReference>
<dbReference type="Gene3D" id="3.90.1010.10">
    <property type="match status" value="1"/>
</dbReference>
<evidence type="ECO:0000256" key="4">
    <source>
        <dbReference type="ARBA" id="ARBA00022679"/>
    </source>
</evidence>
<dbReference type="PANTHER" id="PTHR43586:SF8">
    <property type="entry name" value="CYSTEINE DESULFURASE 1, CHLOROPLASTIC"/>
    <property type="match status" value="1"/>
</dbReference>
<dbReference type="PROSITE" id="PS00595">
    <property type="entry name" value="AA_TRANSFER_CLASS_5"/>
    <property type="match status" value="1"/>
</dbReference>
<dbReference type="PANTHER" id="PTHR43586">
    <property type="entry name" value="CYSTEINE DESULFURASE"/>
    <property type="match status" value="1"/>
</dbReference>
<dbReference type="InterPro" id="IPR015422">
    <property type="entry name" value="PyrdxlP-dep_Trfase_small"/>
</dbReference>
<keyword evidence="10" id="KW-1185">Reference proteome</keyword>
<dbReference type="EMBL" id="JBHSUS010000001">
    <property type="protein sequence ID" value="MFC6440006.1"/>
    <property type="molecule type" value="Genomic_DNA"/>
</dbReference>
<reference evidence="10" key="1">
    <citation type="journal article" date="2019" name="Int. J. Syst. Evol. Microbiol.">
        <title>The Global Catalogue of Microorganisms (GCM) 10K type strain sequencing project: providing services to taxonomists for standard genome sequencing and annotation.</title>
        <authorList>
            <consortium name="The Broad Institute Genomics Platform"/>
            <consortium name="The Broad Institute Genome Sequencing Center for Infectious Disease"/>
            <person name="Wu L."/>
            <person name="Ma J."/>
        </authorList>
    </citation>
    <scope>NUCLEOTIDE SEQUENCE [LARGE SCALE GENOMIC DNA]</scope>
    <source>
        <strain evidence="10">CGMCC 1.16031</strain>
    </source>
</reference>
<dbReference type="InterPro" id="IPR000192">
    <property type="entry name" value="Aminotrans_V_dom"/>
</dbReference>
<dbReference type="Pfam" id="PF02657">
    <property type="entry name" value="SufE"/>
    <property type="match status" value="1"/>
</dbReference>
<evidence type="ECO:0000256" key="3">
    <source>
        <dbReference type="ARBA" id="ARBA00012239"/>
    </source>
</evidence>
<feature type="domain" description="Aminotransferase class V" evidence="7">
    <location>
        <begin position="18"/>
        <end position="386"/>
    </location>
</feature>
<evidence type="ECO:0000256" key="2">
    <source>
        <dbReference type="ARBA" id="ARBA00010447"/>
    </source>
</evidence>
<comment type="caution">
    <text evidence="9">The sequence shown here is derived from an EMBL/GenBank/DDBJ whole genome shotgun (WGS) entry which is preliminary data.</text>
</comment>
<evidence type="ECO:0000259" key="7">
    <source>
        <dbReference type="Pfam" id="PF00266"/>
    </source>
</evidence>
<comment type="similarity">
    <text evidence="2">Belongs to the class-V pyridoxal-phosphate-dependent aminotransferase family. Csd subfamily.</text>
</comment>
<name>A0ABW1XKB6_9ALTE</name>
<gene>
    <name evidence="9" type="ORF">ACFP85_07585</name>
</gene>
<dbReference type="InterPro" id="IPR003808">
    <property type="entry name" value="Fe-S_metab-assoc_dom"/>
</dbReference>
<protein>
    <recommendedName>
        <fullName evidence="3">cysteine desulfurase</fullName>
        <ecNumber evidence="3">2.8.1.7</ecNumber>
    </recommendedName>
</protein>
<sequence length="536" mass="59375">MSHLRTQFPFFRQHPELVYFDSAATAQVPQTVVDAITDYYIRAKVNVHRSGYRLASQLTDRFEQVRSDVATYINAPSARQIVFTYGTTDGFNLLAQALSSRLKAGDEIILTEAEHHANLVPWQQLAHKLGLVLRWIPVDKHGAIQWQQLDSLLSQRTRLVCFAHASNTLGAYAPIKTLVAKIHAVGALCIVDGAQAIAHCQVDVQAMDCDAYLFSGHKLYGPTGVGVLYAREGLLDDAAVYRSGGEMVQQVAKSHSEFQPMPLKYEAGTPNISAVLGLGAAIAWCRDNLTDAIFAHEQQIYRDLRQGLSARAGIELVGEDTDGVPLILFKSAQLHPQDLALALDAQNICVRTGKHCAMVLHDALHSDGLVRLSVAAYNNRQDVERFFSALDRALTIEDDDMALPTAQLPELDELRSAKGWENKYRQIMLLGKQLPKIPTEQQSPDSLIEGCESPVYLLAAERSGRWQFQADSPSKIIRGLLMVILLPLQQQPREAINEFDVDAYLHELGVAHFLSQSRQNGLRAVIERLKTLSGLS</sequence>
<comment type="catalytic activity">
    <reaction evidence="6">
        <text>(sulfur carrier)-H + L-cysteine = (sulfur carrier)-SH + L-alanine</text>
        <dbReference type="Rhea" id="RHEA:43892"/>
        <dbReference type="Rhea" id="RHEA-COMP:14737"/>
        <dbReference type="Rhea" id="RHEA-COMP:14739"/>
        <dbReference type="ChEBI" id="CHEBI:29917"/>
        <dbReference type="ChEBI" id="CHEBI:35235"/>
        <dbReference type="ChEBI" id="CHEBI:57972"/>
        <dbReference type="ChEBI" id="CHEBI:64428"/>
        <dbReference type="EC" id="2.8.1.7"/>
    </reaction>
</comment>
<dbReference type="InterPro" id="IPR010970">
    <property type="entry name" value="Cys_dSase_SufS"/>
</dbReference>
<comment type="cofactor">
    <cofactor evidence="1">
        <name>pyridoxal 5'-phosphate</name>
        <dbReference type="ChEBI" id="CHEBI:597326"/>
    </cofactor>
</comment>
<dbReference type="RefSeq" id="WP_165490673.1">
    <property type="nucleotide sequence ID" value="NZ_JBHSUS010000001.1"/>
</dbReference>
<evidence type="ECO:0000259" key="8">
    <source>
        <dbReference type="Pfam" id="PF02657"/>
    </source>
</evidence>
<dbReference type="CDD" id="cd06453">
    <property type="entry name" value="SufS_like"/>
    <property type="match status" value="1"/>
</dbReference>
<evidence type="ECO:0000313" key="9">
    <source>
        <dbReference type="EMBL" id="MFC6440006.1"/>
    </source>
</evidence>
<keyword evidence="5" id="KW-0663">Pyridoxal phosphate</keyword>
<proteinExistence type="inferred from homology"/>
<dbReference type="GO" id="GO:0008483">
    <property type="term" value="F:transaminase activity"/>
    <property type="evidence" value="ECO:0007669"/>
    <property type="project" value="UniProtKB-KW"/>
</dbReference>
<evidence type="ECO:0000256" key="6">
    <source>
        <dbReference type="ARBA" id="ARBA00050776"/>
    </source>
</evidence>
<evidence type="ECO:0000256" key="5">
    <source>
        <dbReference type="ARBA" id="ARBA00022898"/>
    </source>
</evidence>
<feature type="domain" description="Fe-S metabolism associated" evidence="8">
    <location>
        <begin position="412"/>
        <end position="531"/>
    </location>
</feature>
<dbReference type="InterPro" id="IPR015421">
    <property type="entry name" value="PyrdxlP-dep_Trfase_major"/>
</dbReference>
<dbReference type="InterPro" id="IPR020578">
    <property type="entry name" value="Aminotrans_V_PyrdxlP_BS"/>
</dbReference>
<evidence type="ECO:0000313" key="10">
    <source>
        <dbReference type="Proteomes" id="UP001596364"/>
    </source>
</evidence>
<dbReference type="SUPFAM" id="SSF53383">
    <property type="entry name" value="PLP-dependent transferases"/>
    <property type="match status" value="1"/>
</dbReference>
<dbReference type="Pfam" id="PF00266">
    <property type="entry name" value="Aminotran_5"/>
    <property type="match status" value="1"/>
</dbReference>
<dbReference type="Gene3D" id="3.90.1150.10">
    <property type="entry name" value="Aspartate Aminotransferase, domain 1"/>
    <property type="match status" value="1"/>
</dbReference>
<dbReference type="InterPro" id="IPR015424">
    <property type="entry name" value="PyrdxlP-dep_Trfase"/>
</dbReference>
<keyword evidence="9" id="KW-0032">Aminotransferase</keyword>